<evidence type="ECO:0000313" key="2">
    <source>
        <dbReference type="EMBL" id="MFC4337352.1"/>
    </source>
</evidence>
<reference evidence="3" key="1">
    <citation type="journal article" date="2019" name="Int. J. Syst. Evol. Microbiol.">
        <title>The Global Catalogue of Microorganisms (GCM) 10K type strain sequencing project: providing services to taxonomists for standard genome sequencing and annotation.</title>
        <authorList>
            <consortium name="The Broad Institute Genomics Platform"/>
            <consortium name="The Broad Institute Genome Sequencing Center for Infectious Disease"/>
            <person name="Wu L."/>
            <person name="Ma J."/>
        </authorList>
    </citation>
    <scope>NUCLEOTIDE SEQUENCE [LARGE SCALE GENOMIC DNA]</scope>
    <source>
        <strain evidence="3">IBRC-M 10908</strain>
    </source>
</reference>
<accession>A0ABV8U3Z1</accession>
<dbReference type="InterPro" id="IPR007899">
    <property type="entry name" value="CHAD_dom"/>
</dbReference>
<protein>
    <submittedName>
        <fullName evidence="2">CHAD domain-containing protein</fullName>
    </submittedName>
</protein>
<proteinExistence type="predicted"/>
<name>A0ABV8U3Z1_9ACTN</name>
<evidence type="ECO:0000259" key="1">
    <source>
        <dbReference type="SMART" id="SM00880"/>
    </source>
</evidence>
<evidence type="ECO:0000313" key="3">
    <source>
        <dbReference type="Proteomes" id="UP001595823"/>
    </source>
</evidence>
<keyword evidence="3" id="KW-1185">Reference proteome</keyword>
<dbReference type="Proteomes" id="UP001595823">
    <property type="component" value="Unassembled WGS sequence"/>
</dbReference>
<organism evidence="2 3">
    <name type="scientific">Salininema proteolyticum</name>
    <dbReference type="NCBI Taxonomy" id="1607685"/>
    <lineage>
        <taxon>Bacteria</taxon>
        <taxon>Bacillati</taxon>
        <taxon>Actinomycetota</taxon>
        <taxon>Actinomycetes</taxon>
        <taxon>Glycomycetales</taxon>
        <taxon>Glycomycetaceae</taxon>
        <taxon>Salininema</taxon>
    </lineage>
</organism>
<feature type="domain" description="CHAD" evidence="1">
    <location>
        <begin position="12"/>
        <end position="266"/>
    </location>
</feature>
<dbReference type="RefSeq" id="WP_380624243.1">
    <property type="nucleotide sequence ID" value="NZ_JBHSDK010000028.1"/>
</dbReference>
<dbReference type="Pfam" id="PF05235">
    <property type="entry name" value="CHAD"/>
    <property type="match status" value="1"/>
</dbReference>
<dbReference type="EMBL" id="JBHSDK010000028">
    <property type="protein sequence ID" value="MFC4337352.1"/>
    <property type="molecule type" value="Genomic_DNA"/>
</dbReference>
<comment type="caution">
    <text evidence="2">The sequence shown here is derived from an EMBL/GenBank/DDBJ whole genome shotgun (WGS) entry which is preliminary data.</text>
</comment>
<dbReference type="SMART" id="SM00880">
    <property type="entry name" value="CHAD"/>
    <property type="match status" value="1"/>
</dbReference>
<sequence>MDRTAGEVIADYVGDHVDELNADMGEVLRSTPGSAADTRQRIYRVRTAIRGYRSLFVTVPVGGPLLEQLLGALKRTRDMEALAEHFGNRLSQLEVPSDEMPGWYGELMDEREKSYRDVHTIAEQPWVAALLAQVRMFSDHPELTAEGKRTPGSLMNLISRSRTHMLDTYAKMSHTADAHAAREQARVASRDTWYMAEAAEGSLGKAVGDIANGARKLYDSMNDLLQAGIARTWLLQLPASDRAEELTMSMAELERREIHRLQEETDQIAVNLTRTWT</sequence>
<gene>
    <name evidence="2" type="ORF">ACFPET_19315</name>
</gene>